<proteinExistence type="predicted"/>
<reference evidence="2 3" key="1">
    <citation type="journal article" date="2018" name="Sci. Rep.">
        <title>Comparative analysis of the Pocillopora damicornis genome highlights role of immune system in coral evolution.</title>
        <authorList>
            <person name="Cunning R."/>
            <person name="Bay R.A."/>
            <person name="Gillette P."/>
            <person name="Baker A.C."/>
            <person name="Traylor-Knowles N."/>
        </authorList>
    </citation>
    <scope>NUCLEOTIDE SEQUENCE [LARGE SCALE GENOMIC DNA]</scope>
    <source>
        <strain evidence="2">RSMAS</strain>
        <tissue evidence="2">Whole animal</tissue>
    </source>
</reference>
<feature type="non-terminal residue" evidence="2">
    <location>
        <position position="1"/>
    </location>
</feature>
<evidence type="ECO:0000313" key="3">
    <source>
        <dbReference type="Proteomes" id="UP000275408"/>
    </source>
</evidence>
<accession>A0A3M6TZC6</accession>
<keyword evidence="3" id="KW-1185">Reference proteome</keyword>
<feature type="compositionally biased region" description="Polar residues" evidence="1">
    <location>
        <begin position="64"/>
        <end position="77"/>
    </location>
</feature>
<comment type="caution">
    <text evidence="2">The sequence shown here is derived from an EMBL/GenBank/DDBJ whole genome shotgun (WGS) entry which is preliminary data.</text>
</comment>
<sequence length="101" mass="11227">ASRSLISPGSTFLSSGFLSYSHSLYSSIQTSATRLKFIRVASALGNDIKNKDTNKKKTNKQHSTHPSSNFTQQGLTSVTSTNMRIAIYVMDKKDHWHPSHN</sequence>
<evidence type="ECO:0000256" key="1">
    <source>
        <dbReference type="SAM" id="MobiDB-lite"/>
    </source>
</evidence>
<name>A0A3M6TZC6_POCDA</name>
<feature type="non-terminal residue" evidence="2">
    <location>
        <position position="101"/>
    </location>
</feature>
<organism evidence="2 3">
    <name type="scientific">Pocillopora damicornis</name>
    <name type="common">Cauliflower coral</name>
    <name type="synonym">Millepora damicornis</name>
    <dbReference type="NCBI Taxonomy" id="46731"/>
    <lineage>
        <taxon>Eukaryota</taxon>
        <taxon>Metazoa</taxon>
        <taxon>Cnidaria</taxon>
        <taxon>Anthozoa</taxon>
        <taxon>Hexacorallia</taxon>
        <taxon>Scleractinia</taxon>
        <taxon>Astrocoeniina</taxon>
        <taxon>Pocilloporidae</taxon>
        <taxon>Pocillopora</taxon>
    </lineage>
</organism>
<protein>
    <submittedName>
        <fullName evidence="2">Uncharacterized protein</fullName>
    </submittedName>
</protein>
<dbReference type="AlphaFoldDB" id="A0A3M6TZC6"/>
<dbReference type="Proteomes" id="UP000275408">
    <property type="component" value="Unassembled WGS sequence"/>
</dbReference>
<gene>
    <name evidence="2" type="ORF">pdam_00007697</name>
</gene>
<dbReference type="EMBL" id="RCHS01002585">
    <property type="protein sequence ID" value="RMX46742.1"/>
    <property type="molecule type" value="Genomic_DNA"/>
</dbReference>
<feature type="region of interest" description="Disordered" evidence="1">
    <location>
        <begin position="48"/>
        <end position="77"/>
    </location>
</feature>
<evidence type="ECO:0000313" key="2">
    <source>
        <dbReference type="EMBL" id="RMX46742.1"/>
    </source>
</evidence>